<keyword evidence="1" id="KW-0677">Repeat</keyword>
<dbReference type="PROSITE" id="PS50222">
    <property type="entry name" value="EF_HAND_2"/>
    <property type="match status" value="2"/>
</dbReference>
<feature type="domain" description="EF-hand" evidence="3">
    <location>
        <begin position="8"/>
        <end position="43"/>
    </location>
</feature>
<dbReference type="Proteomes" id="UP000736335">
    <property type="component" value="Unassembled WGS sequence"/>
</dbReference>
<evidence type="ECO:0000256" key="1">
    <source>
        <dbReference type="ARBA" id="ARBA00022737"/>
    </source>
</evidence>
<dbReference type="EMBL" id="WIUZ02000003">
    <property type="protein sequence ID" value="KAF9789905.1"/>
    <property type="molecule type" value="Genomic_DNA"/>
</dbReference>
<protein>
    <recommendedName>
        <fullName evidence="3">EF-hand domain-containing protein</fullName>
    </recommendedName>
</protein>
<evidence type="ECO:0000259" key="3">
    <source>
        <dbReference type="PROSITE" id="PS50222"/>
    </source>
</evidence>
<dbReference type="PANTHER" id="PTHR23048">
    <property type="entry name" value="MYOSIN LIGHT CHAIN 1, 3"/>
    <property type="match status" value="1"/>
</dbReference>
<dbReference type="PROSITE" id="PS00018">
    <property type="entry name" value="EF_HAND_1"/>
    <property type="match status" value="2"/>
</dbReference>
<dbReference type="AlphaFoldDB" id="A0A9P6HN57"/>
<dbReference type="InterPro" id="IPR050230">
    <property type="entry name" value="CALM/Myosin/TropC-like"/>
</dbReference>
<dbReference type="SUPFAM" id="SSF47473">
    <property type="entry name" value="EF-hand"/>
    <property type="match status" value="1"/>
</dbReference>
<dbReference type="InterPro" id="IPR018247">
    <property type="entry name" value="EF_Hand_1_Ca_BS"/>
</dbReference>
<dbReference type="OrthoDB" id="26525at2759"/>
<gene>
    <name evidence="4" type="ORF">BJ322DRAFT_565260</name>
</gene>
<dbReference type="Gene3D" id="1.10.238.10">
    <property type="entry name" value="EF-hand"/>
    <property type="match status" value="2"/>
</dbReference>
<reference evidence="4" key="2">
    <citation type="submission" date="2020-11" db="EMBL/GenBank/DDBJ databases">
        <authorList>
            <consortium name="DOE Joint Genome Institute"/>
            <person name="Kuo A."/>
            <person name="Miyauchi S."/>
            <person name="Kiss E."/>
            <person name="Drula E."/>
            <person name="Kohler A."/>
            <person name="Sanchez-Garcia M."/>
            <person name="Andreopoulos B."/>
            <person name="Barry K.W."/>
            <person name="Bonito G."/>
            <person name="Buee M."/>
            <person name="Carver A."/>
            <person name="Chen C."/>
            <person name="Cichocki N."/>
            <person name="Clum A."/>
            <person name="Culley D."/>
            <person name="Crous P.W."/>
            <person name="Fauchery L."/>
            <person name="Girlanda M."/>
            <person name="Hayes R."/>
            <person name="Keri Z."/>
            <person name="Labutti K."/>
            <person name="Lipzen A."/>
            <person name="Lombard V."/>
            <person name="Magnuson J."/>
            <person name="Maillard F."/>
            <person name="Morin E."/>
            <person name="Murat C."/>
            <person name="Nolan M."/>
            <person name="Ohm R."/>
            <person name="Pangilinan J."/>
            <person name="Pereira M."/>
            <person name="Perotto S."/>
            <person name="Peter M."/>
            <person name="Riley R."/>
            <person name="Sitrit Y."/>
            <person name="Stielow B."/>
            <person name="Szollosi G."/>
            <person name="Zifcakova L."/>
            <person name="Stursova M."/>
            <person name="Spatafora J.W."/>
            <person name="Tedersoo L."/>
            <person name="Vaario L.-M."/>
            <person name="Yamada A."/>
            <person name="Yan M."/>
            <person name="Wang P."/>
            <person name="Xu J."/>
            <person name="Bruns T."/>
            <person name="Baldrian P."/>
            <person name="Vilgalys R."/>
            <person name="Henrissat B."/>
            <person name="Grigoriev I.V."/>
            <person name="Hibbett D."/>
            <person name="Nagy L.G."/>
            <person name="Martin F.M."/>
        </authorList>
    </citation>
    <scope>NUCLEOTIDE SEQUENCE</scope>
    <source>
        <strain evidence="4">UH-Tt-Lm1</strain>
    </source>
</reference>
<dbReference type="InterPro" id="IPR011992">
    <property type="entry name" value="EF-hand-dom_pair"/>
</dbReference>
<dbReference type="Pfam" id="PF00036">
    <property type="entry name" value="EF-hand_1"/>
    <property type="match status" value="1"/>
</dbReference>
<proteinExistence type="predicted"/>
<evidence type="ECO:0000313" key="4">
    <source>
        <dbReference type="EMBL" id="KAF9789905.1"/>
    </source>
</evidence>
<evidence type="ECO:0000313" key="5">
    <source>
        <dbReference type="Proteomes" id="UP000736335"/>
    </source>
</evidence>
<accession>A0A9P6HN57</accession>
<comment type="caution">
    <text evidence="4">The sequence shown here is derived from an EMBL/GenBank/DDBJ whole genome shotgun (WGS) entry which is preliminary data.</text>
</comment>
<dbReference type="GO" id="GO:0005509">
    <property type="term" value="F:calcium ion binding"/>
    <property type="evidence" value="ECO:0007669"/>
    <property type="project" value="InterPro"/>
</dbReference>
<dbReference type="CDD" id="cd00051">
    <property type="entry name" value="EFh"/>
    <property type="match status" value="1"/>
</dbReference>
<dbReference type="GO" id="GO:0016460">
    <property type="term" value="C:myosin II complex"/>
    <property type="evidence" value="ECO:0007669"/>
    <property type="project" value="TreeGrafter"/>
</dbReference>
<keyword evidence="2" id="KW-0106">Calcium</keyword>
<dbReference type="PANTHER" id="PTHR23048:SF0">
    <property type="entry name" value="CALMODULIN LIKE 3"/>
    <property type="match status" value="1"/>
</dbReference>
<dbReference type="FunFam" id="1.10.238.10:FF:000178">
    <property type="entry name" value="Calmodulin-2 A"/>
    <property type="match status" value="1"/>
</dbReference>
<keyword evidence="5" id="KW-1185">Reference proteome</keyword>
<name>A0A9P6HN57_9AGAM</name>
<reference evidence="4" key="1">
    <citation type="journal article" date="2020" name="Nat. Commun.">
        <title>Large-scale genome sequencing of mycorrhizal fungi provides insights into the early evolution of symbiotic traits.</title>
        <authorList>
            <person name="Miyauchi S."/>
            <person name="Kiss E."/>
            <person name="Kuo A."/>
            <person name="Drula E."/>
            <person name="Kohler A."/>
            <person name="Sanchez-Garcia M."/>
            <person name="Morin E."/>
            <person name="Andreopoulos B."/>
            <person name="Barry K.W."/>
            <person name="Bonito G."/>
            <person name="Buee M."/>
            <person name="Carver A."/>
            <person name="Chen C."/>
            <person name="Cichocki N."/>
            <person name="Clum A."/>
            <person name="Culley D."/>
            <person name="Crous P.W."/>
            <person name="Fauchery L."/>
            <person name="Girlanda M."/>
            <person name="Hayes R.D."/>
            <person name="Keri Z."/>
            <person name="LaButti K."/>
            <person name="Lipzen A."/>
            <person name="Lombard V."/>
            <person name="Magnuson J."/>
            <person name="Maillard F."/>
            <person name="Murat C."/>
            <person name="Nolan M."/>
            <person name="Ohm R.A."/>
            <person name="Pangilinan J."/>
            <person name="Pereira M.F."/>
            <person name="Perotto S."/>
            <person name="Peter M."/>
            <person name="Pfister S."/>
            <person name="Riley R."/>
            <person name="Sitrit Y."/>
            <person name="Stielow J.B."/>
            <person name="Szollosi G."/>
            <person name="Zifcakova L."/>
            <person name="Stursova M."/>
            <person name="Spatafora J.W."/>
            <person name="Tedersoo L."/>
            <person name="Vaario L.M."/>
            <person name="Yamada A."/>
            <person name="Yan M."/>
            <person name="Wang P."/>
            <person name="Xu J."/>
            <person name="Bruns T."/>
            <person name="Baldrian P."/>
            <person name="Vilgalys R."/>
            <person name="Dunand C."/>
            <person name="Henrissat B."/>
            <person name="Grigoriev I.V."/>
            <person name="Hibbett D."/>
            <person name="Nagy L.G."/>
            <person name="Martin F.M."/>
        </authorList>
    </citation>
    <scope>NUCLEOTIDE SEQUENCE</scope>
    <source>
        <strain evidence="4">UH-Tt-Lm1</strain>
    </source>
</reference>
<sequence>MRILGRNPTESELQDMINDADTNGDGAIDFQEFLAMMAGRMCGFDSEESATAAFMTLDRDGDGYIGALELKSFMTALGRCSSTRVSCWSFAYGGRVRGFGL</sequence>
<dbReference type="InterPro" id="IPR002048">
    <property type="entry name" value="EF_hand_dom"/>
</dbReference>
<feature type="domain" description="EF-hand" evidence="3">
    <location>
        <begin position="45"/>
        <end position="80"/>
    </location>
</feature>
<dbReference type="Pfam" id="PF13405">
    <property type="entry name" value="EF-hand_6"/>
    <property type="match status" value="1"/>
</dbReference>
<organism evidence="4 5">
    <name type="scientific">Thelephora terrestris</name>
    <dbReference type="NCBI Taxonomy" id="56493"/>
    <lineage>
        <taxon>Eukaryota</taxon>
        <taxon>Fungi</taxon>
        <taxon>Dikarya</taxon>
        <taxon>Basidiomycota</taxon>
        <taxon>Agaricomycotina</taxon>
        <taxon>Agaricomycetes</taxon>
        <taxon>Thelephorales</taxon>
        <taxon>Thelephoraceae</taxon>
        <taxon>Thelephora</taxon>
    </lineage>
</organism>
<evidence type="ECO:0000256" key="2">
    <source>
        <dbReference type="ARBA" id="ARBA00022837"/>
    </source>
</evidence>
<dbReference type="SMART" id="SM00054">
    <property type="entry name" value="EFh"/>
    <property type="match status" value="2"/>
</dbReference>